<feature type="compositionally biased region" description="Acidic residues" evidence="1">
    <location>
        <begin position="218"/>
        <end position="231"/>
    </location>
</feature>
<gene>
    <name evidence="2" type="ORF">LTR36_003065</name>
</gene>
<feature type="region of interest" description="Disordered" evidence="1">
    <location>
        <begin position="212"/>
        <end position="231"/>
    </location>
</feature>
<dbReference type="Pfam" id="PF20354">
    <property type="entry name" value="DUF6649"/>
    <property type="match status" value="1"/>
</dbReference>
<evidence type="ECO:0000313" key="3">
    <source>
        <dbReference type="Proteomes" id="UP001324427"/>
    </source>
</evidence>
<protein>
    <submittedName>
        <fullName evidence="2">Uncharacterized protein</fullName>
    </submittedName>
</protein>
<keyword evidence="3" id="KW-1185">Reference proteome</keyword>
<feature type="region of interest" description="Disordered" evidence="1">
    <location>
        <begin position="1"/>
        <end position="33"/>
    </location>
</feature>
<feature type="compositionally biased region" description="Low complexity" evidence="1">
    <location>
        <begin position="1"/>
        <end position="13"/>
    </location>
</feature>
<dbReference type="EMBL" id="JAVFHQ010000002">
    <property type="protein sequence ID" value="KAK4550098.1"/>
    <property type="molecule type" value="Genomic_DNA"/>
</dbReference>
<dbReference type="AlphaFoldDB" id="A0AAV9JZM8"/>
<name>A0AAV9JZM8_9PEZI</name>
<proteinExistence type="predicted"/>
<evidence type="ECO:0000313" key="2">
    <source>
        <dbReference type="EMBL" id="KAK4550098.1"/>
    </source>
</evidence>
<comment type="caution">
    <text evidence="2">The sequence shown here is derived from an EMBL/GenBank/DDBJ whole genome shotgun (WGS) entry which is preliminary data.</text>
</comment>
<reference evidence="2 3" key="1">
    <citation type="submission" date="2021-11" db="EMBL/GenBank/DDBJ databases">
        <title>Black yeast isolated from Biological Soil Crust.</title>
        <authorList>
            <person name="Kurbessoian T."/>
        </authorList>
    </citation>
    <scope>NUCLEOTIDE SEQUENCE [LARGE SCALE GENOMIC DNA]</scope>
    <source>
        <strain evidence="2 3">CCFEE 5522</strain>
    </source>
</reference>
<accession>A0AAV9JZM8</accession>
<evidence type="ECO:0000256" key="1">
    <source>
        <dbReference type="SAM" id="MobiDB-lite"/>
    </source>
</evidence>
<organism evidence="2 3">
    <name type="scientific">Oleoguttula mirabilis</name>
    <dbReference type="NCBI Taxonomy" id="1507867"/>
    <lineage>
        <taxon>Eukaryota</taxon>
        <taxon>Fungi</taxon>
        <taxon>Dikarya</taxon>
        <taxon>Ascomycota</taxon>
        <taxon>Pezizomycotina</taxon>
        <taxon>Dothideomycetes</taxon>
        <taxon>Dothideomycetidae</taxon>
        <taxon>Mycosphaerellales</taxon>
        <taxon>Teratosphaeriaceae</taxon>
        <taxon>Oleoguttula</taxon>
    </lineage>
</organism>
<sequence length="231" mass="25799">MQMANGAAAARDGGVVGGGQVLGKRHADDSSLNDDQRFTKRFNLLSIRNSQANGNSNYYIPVANDAPLSDALSHARPLQPVRRAQDEDDLMQVDDTRDRVYIHNLDDELADIESDEEKLIFLPDIEKRLSRLPRQLLTGRRQDEAQNQELVLYSVPKSLTVDESHDAVRKAILEARQRARDKTAEEVRQEDMVRKYGQSEHAGLTETAHGYCGGYAGEEQEPVDPDAMDIG</sequence>
<dbReference type="InterPro" id="IPR046591">
    <property type="entry name" value="DUF6649"/>
</dbReference>
<dbReference type="Proteomes" id="UP001324427">
    <property type="component" value="Unassembled WGS sequence"/>
</dbReference>